<gene>
    <name evidence="1" type="ORF">AFUS01_LOCUS26589</name>
</gene>
<protein>
    <submittedName>
        <fullName evidence="1">Uncharacterized protein</fullName>
    </submittedName>
</protein>
<evidence type="ECO:0000313" key="1">
    <source>
        <dbReference type="EMBL" id="CAG7815944.1"/>
    </source>
</evidence>
<comment type="caution">
    <text evidence="1">The sequence shown here is derived from an EMBL/GenBank/DDBJ whole genome shotgun (WGS) entry which is preliminary data.</text>
</comment>
<evidence type="ECO:0000313" key="2">
    <source>
        <dbReference type="Proteomes" id="UP000708208"/>
    </source>
</evidence>
<reference evidence="1" key="1">
    <citation type="submission" date="2021-06" db="EMBL/GenBank/DDBJ databases">
        <authorList>
            <person name="Hodson N. C."/>
            <person name="Mongue J. A."/>
            <person name="Jaron S. K."/>
        </authorList>
    </citation>
    <scope>NUCLEOTIDE SEQUENCE</scope>
</reference>
<accession>A0A8J2L5Q4</accession>
<dbReference type="AlphaFoldDB" id="A0A8J2L5Q4"/>
<proteinExistence type="predicted"/>
<dbReference type="EMBL" id="CAJVCH010357107">
    <property type="protein sequence ID" value="CAG7815944.1"/>
    <property type="molecule type" value="Genomic_DNA"/>
</dbReference>
<dbReference type="Proteomes" id="UP000708208">
    <property type="component" value="Unassembled WGS sequence"/>
</dbReference>
<keyword evidence="2" id="KW-1185">Reference proteome</keyword>
<name>A0A8J2L5Q4_9HEXA</name>
<organism evidence="1 2">
    <name type="scientific">Allacma fusca</name>
    <dbReference type="NCBI Taxonomy" id="39272"/>
    <lineage>
        <taxon>Eukaryota</taxon>
        <taxon>Metazoa</taxon>
        <taxon>Ecdysozoa</taxon>
        <taxon>Arthropoda</taxon>
        <taxon>Hexapoda</taxon>
        <taxon>Collembola</taxon>
        <taxon>Symphypleona</taxon>
        <taxon>Sminthuridae</taxon>
        <taxon>Allacma</taxon>
    </lineage>
</organism>
<sequence length="119" mass="13188">MLYNWTLRNYEQILNSNSDLDICLSGGIARIHFPRYNLRDSAAPGGVLQESGLAKDLDILCVLLYDDCSRLCLLKMLLRQELKRDGDDTTGLVCGSRHQSTLCLGRPDLQEGTRGSGEG</sequence>